<dbReference type="SUPFAM" id="SSF54897">
    <property type="entry name" value="Protease propeptides/inhibitors"/>
    <property type="match status" value="1"/>
</dbReference>
<reference evidence="3 4" key="1">
    <citation type="submission" date="2015-07" db="EMBL/GenBank/DDBJ databases">
        <authorList>
            <person name="Noorani M."/>
        </authorList>
    </citation>
    <scope>NUCLEOTIDE SEQUENCE [LARGE SCALE GENOMIC DNA]</scope>
    <source>
        <strain evidence="3">BBA 69670</strain>
    </source>
</reference>
<dbReference type="InterPro" id="IPR010259">
    <property type="entry name" value="S8pro/Inhibitor_I9"/>
</dbReference>
<dbReference type="Pfam" id="PF05922">
    <property type="entry name" value="Inhibitor_I9"/>
    <property type="match status" value="1"/>
</dbReference>
<evidence type="ECO:0000256" key="1">
    <source>
        <dbReference type="SAM" id="MobiDB-lite"/>
    </source>
</evidence>
<accession>A0A0K6G6M2</accession>
<dbReference type="EMBL" id="CYGV01001427">
    <property type="protein sequence ID" value="CUA74278.1"/>
    <property type="molecule type" value="Genomic_DNA"/>
</dbReference>
<dbReference type="AlphaFoldDB" id="A0A0K6G6M2"/>
<name>A0A0K6G6M2_9AGAM</name>
<dbReference type="Proteomes" id="UP000044841">
    <property type="component" value="Unassembled WGS sequence"/>
</dbReference>
<organism evidence="3 4">
    <name type="scientific">Rhizoctonia solani</name>
    <dbReference type="NCBI Taxonomy" id="456999"/>
    <lineage>
        <taxon>Eukaryota</taxon>
        <taxon>Fungi</taxon>
        <taxon>Dikarya</taxon>
        <taxon>Basidiomycota</taxon>
        <taxon>Agaricomycotina</taxon>
        <taxon>Agaricomycetes</taxon>
        <taxon>Cantharellales</taxon>
        <taxon>Ceratobasidiaceae</taxon>
        <taxon>Rhizoctonia</taxon>
    </lineage>
</organism>
<dbReference type="Gene3D" id="3.30.70.80">
    <property type="entry name" value="Peptidase S8 propeptide/proteinase inhibitor I9"/>
    <property type="match status" value="1"/>
</dbReference>
<keyword evidence="4" id="KW-1185">Reference proteome</keyword>
<protein>
    <recommendedName>
        <fullName evidence="2">Inhibitor I9 domain-containing protein</fullName>
    </recommendedName>
</protein>
<feature type="region of interest" description="Disordered" evidence="1">
    <location>
        <begin position="79"/>
        <end position="101"/>
    </location>
</feature>
<sequence>MNKDPFLVPKPQTVPGAIADTYIVTLKPDVDLKSHIEWVEKQISKHAEPCHCEVIRKYDLLGGYEVKLSESALDDLRKRPDVKTISHDREGSLDDDDDILD</sequence>
<feature type="domain" description="Inhibitor I9" evidence="2">
    <location>
        <begin position="21"/>
        <end position="90"/>
    </location>
</feature>
<evidence type="ECO:0000313" key="3">
    <source>
        <dbReference type="EMBL" id="CUA74278.1"/>
    </source>
</evidence>
<feature type="compositionally biased region" description="Basic and acidic residues" evidence="1">
    <location>
        <begin position="79"/>
        <end position="92"/>
    </location>
</feature>
<proteinExistence type="predicted"/>
<evidence type="ECO:0000259" key="2">
    <source>
        <dbReference type="Pfam" id="PF05922"/>
    </source>
</evidence>
<gene>
    <name evidence="3" type="ORF">RSOLAG22IIIB_11094</name>
</gene>
<evidence type="ECO:0000313" key="4">
    <source>
        <dbReference type="Proteomes" id="UP000044841"/>
    </source>
</evidence>
<dbReference type="InterPro" id="IPR037045">
    <property type="entry name" value="S8pro/Inhibitor_I9_sf"/>
</dbReference>